<keyword evidence="3" id="KW-1185">Reference proteome</keyword>
<keyword evidence="2" id="KW-0489">Methyltransferase</keyword>
<dbReference type="Pfam" id="PF08241">
    <property type="entry name" value="Methyltransf_11"/>
    <property type="match status" value="1"/>
</dbReference>
<evidence type="ECO:0000259" key="1">
    <source>
        <dbReference type="Pfam" id="PF08241"/>
    </source>
</evidence>
<evidence type="ECO:0000313" key="3">
    <source>
        <dbReference type="Proteomes" id="UP001321492"/>
    </source>
</evidence>
<feature type="domain" description="Methyltransferase type 11" evidence="1">
    <location>
        <begin position="87"/>
        <end position="130"/>
    </location>
</feature>
<dbReference type="InterPro" id="IPR029063">
    <property type="entry name" value="SAM-dependent_MTases_sf"/>
</dbReference>
<dbReference type="GO" id="GO:0032259">
    <property type="term" value="P:methylation"/>
    <property type="evidence" value="ECO:0007669"/>
    <property type="project" value="UniProtKB-KW"/>
</dbReference>
<gene>
    <name evidence="2" type="ORF">QNA08_04340</name>
</gene>
<accession>A0ABT7ADL5</accession>
<proteinExistence type="predicted"/>
<dbReference type="SUPFAM" id="SSF53335">
    <property type="entry name" value="S-adenosyl-L-methionine-dependent methyltransferases"/>
    <property type="match status" value="1"/>
</dbReference>
<protein>
    <submittedName>
        <fullName evidence="2">Methyltransferase domain-containing protein</fullName>
    </submittedName>
</protein>
<dbReference type="Gene3D" id="3.40.50.150">
    <property type="entry name" value="Vaccinia Virus protein VP39"/>
    <property type="match status" value="1"/>
</dbReference>
<dbReference type="Proteomes" id="UP001321492">
    <property type="component" value="Unassembled WGS sequence"/>
</dbReference>
<reference evidence="2 3" key="1">
    <citation type="submission" date="2023-05" db="EMBL/GenBank/DDBJ databases">
        <title>Chelatococcus sp. nov., a moderately thermophilic bacterium isolated from hot spring microbial mat.</title>
        <authorList>
            <person name="Hu C.-J."/>
            <person name="Li W.-J."/>
        </authorList>
    </citation>
    <scope>NUCLEOTIDE SEQUENCE [LARGE SCALE GENOMIC DNA]</scope>
    <source>
        <strain evidence="2 3">SYSU G07232</strain>
    </source>
</reference>
<comment type="caution">
    <text evidence="2">The sequence shown here is derived from an EMBL/GenBank/DDBJ whole genome shotgun (WGS) entry which is preliminary data.</text>
</comment>
<sequence>MAVDVVDLRSFYASPLGHVARRFVGRAIEVLWSEARDLSVLGVGYATPYLSLFRGPAERTVAFMPAAQGVVNWPTPGLSASALVEPTMLPLADQCFDRVLLVHALETSDAPEELMSEVWRILNPGGRIIVVAPNRRGLWARMDTTPFGQGQPYSRSQLNSLMRQTLFSPEHWAEALYVPPLQRRLFLRSAAAWERVGAGLSLPFAGVHVIEATKQLYRPIAVRQVRRAAQLRPVLLPSPGTTVVAPRLGRTRYPATPT</sequence>
<organism evidence="2 3">
    <name type="scientific">Chelatococcus albus</name>
    <dbReference type="NCBI Taxonomy" id="3047466"/>
    <lineage>
        <taxon>Bacteria</taxon>
        <taxon>Pseudomonadati</taxon>
        <taxon>Pseudomonadota</taxon>
        <taxon>Alphaproteobacteria</taxon>
        <taxon>Hyphomicrobiales</taxon>
        <taxon>Chelatococcaceae</taxon>
        <taxon>Chelatococcus</taxon>
    </lineage>
</organism>
<evidence type="ECO:0000313" key="2">
    <source>
        <dbReference type="EMBL" id="MDJ1157468.1"/>
    </source>
</evidence>
<dbReference type="InterPro" id="IPR013216">
    <property type="entry name" value="Methyltransf_11"/>
</dbReference>
<dbReference type="GO" id="GO:0008168">
    <property type="term" value="F:methyltransferase activity"/>
    <property type="evidence" value="ECO:0007669"/>
    <property type="project" value="UniProtKB-KW"/>
</dbReference>
<keyword evidence="2" id="KW-0808">Transferase</keyword>
<dbReference type="EMBL" id="JASJEV010000002">
    <property type="protein sequence ID" value="MDJ1157468.1"/>
    <property type="molecule type" value="Genomic_DNA"/>
</dbReference>
<dbReference type="RefSeq" id="WP_283739458.1">
    <property type="nucleotide sequence ID" value="NZ_JASJEV010000002.1"/>
</dbReference>
<name>A0ABT7ADL5_9HYPH</name>